<proteinExistence type="predicted"/>
<feature type="transmembrane region" description="Helical" evidence="8">
    <location>
        <begin position="320"/>
        <end position="339"/>
    </location>
</feature>
<dbReference type="SUPFAM" id="SSF81321">
    <property type="entry name" value="Family A G protein-coupled receptor-like"/>
    <property type="match status" value="1"/>
</dbReference>
<evidence type="ECO:0000256" key="2">
    <source>
        <dbReference type="ARBA" id="ARBA00022692"/>
    </source>
</evidence>
<keyword evidence="4" id="KW-0297">G-protein coupled receptor</keyword>
<keyword evidence="6" id="KW-0675">Receptor</keyword>
<dbReference type="GeneID" id="129928923"/>
<keyword evidence="7" id="KW-0807">Transducer</keyword>
<dbReference type="PROSITE" id="PS00237">
    <property type="entry name" value="G_PROTEIN_RECEP_F1_1"/>
    <property type="match status" value="1"/>
</dbReference>
<dbReference type="InterPro" id="IPR000276">
    <property type="entry name" value="GPCR_Rhodpsn"/>
</dbReference>
<dbReference type="PROSITE" id="PS50262">
    <property type="entry name" value="G_PROTEIN_RECEP_F1_2"/>
    <property type="match status" value="1"/>
</dbReference>
<feature type="transmembrane region" description="Helical" evidence="8">
    <location>
        <begin position="37"/>
        <end position="58"/>
    </location>
</feature>
<evidence type="ECO:0000259" key="9">
    <source>
        <dbReference type="PROSITE" id="PS50262"/>
    </source>
</evidence>
<evidence type="ECO:0000313" key="13">
    <source>
        <dbReference type="RefSeq" id="XP_055901408.1"/>
    </source>
</evidence>
<feature type="transmembrane region" description="Helical" evidence="8">
    <location>
        <begin position="189"/>
        <end position="218"/>
    </location>
</feature>
<sequence length="379" mass="43049">MNETSALNTSSLTFEPNDTILPYKYSDSTMLFLEARLVITSVLLTFGLFANISIILVLRGLNTATSILTIYMATFDTISLINKVIKYGFEYYYNIDIFGHVYCLVSFSSIIALVTTANWTLVLICTERFISIFFPFHYRTFVSTKRVHVTMATMLCIFVVYSILVNVTLREYNDLIKGCITINISGDNFNILINAVAVLVPSLLTTLITSLVIVKLNFSKPDSRSIQKSNSRLKLESTFSRIMVSSAILFVILTTPGTIYYCLIFPAFDYETVSPVLDISLFLLSDLSHILNFVVYVIFVKAFRKSFLEIITKKTKRSLIPFNGVTLIFFCSHELFFLLSANCQKEINKTVVFMEELDICYPRPAVLYLRITVDIVTIN</sequence>
<keyword evidence="5 8" id="KW-0472">Membrane</keyword>
<dbReference type="RefSeq" id="XP_055901409.1">
    <property type="nucleotide sequence ID" value="XM_056045434.1"/>
</dbReference>
<evidence type="ECO:0000256" key="1">
    <source>
        <dbReference type="ARBA" id="ARBA00004141"/>
    </source>
</evidence>
<dbReference type="Pfam" id="PF00001">
    <property type="entry name" value="7tm_1"/>
    <property type="match status" value="1"/>
</dbReference>
<dbReference type="PANTHER" id="PTHR24243:SF208">
    <property type="entry name" value="PYROKININ-1 RECEPTOR"/>
    <property type="match status" value="1"/>
</dbReference>
<dbReference type="GO" id="GO:0016020">
    <property type="term" value="C:membrane"/>
    <property type="evidence" value="ECO:0007669"/>
    <property type="project" value="UniProtKB-SubCell"/>
</dbReference>
<evidence type="ECO:0000313" key="12">
    <source>
        <dbReference type="RefSeq" id="XP_055901407.1"/>
    </source>
</evidence>
<feature type="transmembrane region" description="Helical" evidence="8">
    <location>
        <begin position="279"/>
        <end position="299"/>
    </location>
</feature>
<evidence type="ECO:0000256" key="8">
    <source>
        <dbReference type="SAM" id="Phobius"/>
    </source>
</evidence>
<dbReference type="GO" id="GO:0004930">
    <property type="term" value="F:G protein-coupled receptor activity"/>
    <property type="evidence" value="ECO:0007669"/>
    <property type="project" value="UniProtKB-KW"/>
</dbReference>
<evidence type="ECO:0000256" key="6">
    <source>
        <dbReference type="ARBA" id="ARBA00023170"/>
    </source>
</evidence>
<dbReference type="Proteomes" id="UP001165740">
    <property type="component" value="Chromosome 11"/>
</dbReference>
<evidence type="ECO:0000313" key="11">
    <source>
        <dbReference type="RefSeq" id="XP_055901406.1"/>
    </source>
</evidence>
<evidence type="ECO:0000313" key="10">
    <source>
        <dbReference type="Proteomes" id="UP001165740"/>
    </source>
</evidence>
<feature type="transmembrane region" description="Helical" evidence="8">
    <location>
        <begin position="65"/>
        <end position="85"/>
    </location>
</feature>
<keyword evidence="3 8" id="KW-1133">Transmembrane helix</keyword>
<gene>
    <name evidence="11 12 13 14" type="primary">LOC129928923</name>
</gene>
<feature type="transmembrane region" description="Helical" evidence="8">
    <location>
        <begin position="239"/>
        <end position="267"/>
    </location>
</feature>
<feature type="transmembrane region" description="Helical" evidence="8">
    <location>
        <begin position="97"/>
        <end position="126"/>
    </location>
</feature>
<feature type="domain" description="G-protein coupled receptors family 1 profile" evidence="9">
    <location>
        <begin position="47"/>
        <end position="296"/>
    </location>
</feature>
<dbReference type="PANTHER" id="PTHR24243">
    <property type="entry name" value="G-PROTEIN COUPLED RECEPTOR"/>
    <property type="match status" value="1"/>
</dbReference>
<dbReference type="Gene3D" id="1.20.1070.10">
    <property type="entry name" value="Rhodopsin 7-helix transmembrane proteins"/>
    <property type="match status" value="1"/>
</dbReference>
<dbReference type="InterPro" id="IPR017452">
    <property type="entry name" value="GPCR_Rhodpsn_7TM"/>
</dbReference>
<dbReference type="RefSeq" id="XP_055901407.1">
    <property type="nucleotide sequence ID" value="XM_056045432.1"/>
</dbReference>
<evidence type="ECO:0000313" key="14">
    <source>
        <dbReference type="RefSeq" id="XP_055901409.1"/>
    </source>
</evidence>
<dbReference type="OMA" id="PYRICEI"/>
<accession>A0A9W3BPS8</accession>
<evidence type="ECO:0000256" key="4">
    <source>
        <dbReference type="ARBA" id="ARBA00023040"/>
    </source>
</evidence>
<evidence type="ECO:0000256" key="3">
    <source>
        <dbReference type="ARBA" id="ARBA00022989"/>
    </source>
</evidence>
<organism evidence="10 11">
    <name type="scientific">Biomphalaria glabrata</name>
    <name type="common">Bloodfluke planorb</name>
    <name type="synonym">Freshwater snail</name>
    <dbReference type="NCBI Taxonomy" id="6526"/>
    <lineage>
        <taxon>Eukaryota</taxon>
        <taxon>Metazoa</taxon>
        <taxon>Spiralia</taxon>
        <taxon>Lophotrochozoa</taxon>
        <taxon>Mollusca</taxon>
        <taxon>Gastropoda</taxon>
        <taxon>Heterobranchia</taxon>
        <taxon>Euthyneura</taxon>
        <taxon>Panpulmonata</taxon>
        <taxon>Hygrophila</taxon>
        <taxon>Lymnaeoidea</taxon>
        <taxon>Planorbidae</taxon>
        <taxon>Biomphalaria</taxon>
    </lineage>
</organism>
<dbReference type="AlphaFoldDB" id="A0A9W3BPS8"/>
<dbReference type="OrthoDB" id="10029014at2759"/>
<reference evidence="11 12" key="1">
    <citation type="submission" date="2025-04" db="UniProtKB">
        <authorList>
            <consortium name="RefSeq"/>
        </authorList>
    </citation>
    <scope>IDENTIFICATION</scope>
</reference>
<name>A0A9W3BPS8_BIOGL</name>
<dbReference type="RefSeq" id="XP_055901408.1">
    <property type="nucleotide sequence ID" value="XM_056045433.1"/>
</dbReference>
<evidence type="ECO:0000256" key="5">
    <source>
        <dbReference type="ARBA" id="ARBA00023136"/>
    </source>
</evidence>
<dbReference type="CDD" id="cd00637">
    <property type="entry name" value="7tm_classA_rhodopsin-like"/>
    <property type="match status" value="1"/>
</dbReference>
<feature type="transmembrane region" description="Helical" evidence="8">
    <location>
        <begin position="147"/>
        <end position="169"/>
    </location>
</feature>
<dbReference type="RefSeq" id="XP_055901406.1">
    <property type="nucleotide sequence ID" value="XM_056045431.1"/>
</dbReference>
<evidence type="ECO:0000256" key="7">
    <source>
        <dbReference type="ARBA" id="ARBA00023224"/>
    </source>
</evidence>
<keyword evidence="10" id="KW-1185">Reference proteome</keyword>
<protein>
    <submittedName>
        <fullName evidence="11 12">FMRFamide receptor-like</fullName>
    </submittedName>
</protein>
<keyword evidence="2 8" id="KW-0812">Transmembrane</keyword>
<comment type="subcellular location">
    <subcellularLocation>
        <location evidence="1">Membrane</location>
        <topology evidence="1">Multi-pass membrane protein</topology>
    </subcellularLocation>
</comment>